<dbReference type="AlphaFoldDB" id="A0A1D6MBT7"/>
<gene>
    <name evidence="1" type="ORF">ZEAMMB73_Zm00001d038914</name>
</gene>
<reference evidence="1" key="1">
    <citation type="submission" date="2015-12" db="EMBL/GenBank/DDBJ databases">
        <title>Update maize B73 reference genome by single molecule sequencing technologies.</title>
        <authorList>
            <consortium name="Maize Genome Sequencing Project"/>
            <person name="Ware D."/>
        </authorList>
    </citation>
    <scope>NUCLEOTIDE SEQUENCE</scope>
    <source>
        <tissue evidence="1">Seedling</tissue>
    </source>
</reference>
<sequence length="89" mass="9553">MRSNLAGWIGLGRGGGEGRGDIRRGCGRARSHLLWRRGRASGDVVHRLGPLVEACEQIAGEGGGERGEDRLCRLYTDQGIGRASFFSQG</sequence>
<proteinExistence type="predicted"/>
<organism evidence="1">
    <name type="scientific">Zea mays</name>
    <name type="common">Maize</name>
    <dbReference type="NCBI Taxonomy" id="4577"/>
    <lineage>
        <taxon>Eukaryota</taxon>
        <taxon>Viridiplantae</taxon>
        <taxon>Streptophyta</taxon>
        <taxon>Embryophyta</taxon>
        <taxon>Tracheophyta</taxon>
        <taxon>Spermatophyta</taxon>
        <taxon>Magnoliopsida</taxon>
        <taxon>Liliopsida</taxon>
        <taxon>Poales</taxon>
        <taxon>Poaceae</taxon>
        <taxon>PACMAD clade</taxon>
        <taxon>Panicoideae</taxon>
        <taxon>Andropogonodae</taxon>
        <taxon>Andropogoneae</taxon>
        <taxon>Tripsacinae</taxon>
        <taxon>Zea</taxon>
    </lineage>
</organism>
<dbReference type="EMBL" id="CM000782">
    <property type="protein sequence ID" value="AQK88221.1"/>
    <property type="molecule type" value="Genomic_DNA"/>
</dbReference>
<protein>
    <submittedName>
        <fullName evidence="1">Sm-like protein LSM8</fullName>
    </submittedName>
</protein>
<evidence type="ECO:0000313" key="1">
    <source>
        <dbReference type="EMBL" id="AQK88221.1"/>
    </source>
</evidence>
<accession>A0A1D6MBT7</accession>
<name>A0A1D6MBT7_MAIZE</name>